<sequence>MTILKILFVLVLGCRCLAFRGSGGGGGGNGHPGRGGEGARGNERTTITETSLSQTTQIISVTTTAISLSTNDGGTANSPTESPTATRQSSSMASETEESTGPTSLATTFMSSVLSADTSATMSTQPPPPPSEISQSNNQFKGLTILGTVLGALFGIFVILASALYFVRHRHRKPNRNLSGIGFNDERTVPRRWWNSPRYNFRKGNESHIETEAANRSLSDSLAPSDSVSQLWNRGKSQVRDKPLPDLTVVSEDLEG</sequence>
<protein>
    <submittedName>
        <fullName evidence="4">Uncharacterized protein</fullName>
    </submittedName>
</protein>
<feature type="chain" id="PRO_5004710862" evidence="3">
    <location>
        <begin position="19"/>
        <end position="256"/>
    </location>
</feature>
<dbReference type="AlphaFoldDB" id="V2WT99"/>
<feature type="region of interest" description="Disordered" evidence="1">
    <location>
        <begin position="69"/>
        <end position="103"/>
    </location>
</feature>
<feature type="transmembrane region" description="Helical" evidence="2">
    <location>
        <begin position="143"/>
        <end position="167"/>
    </location>
</feature>
<feature type="compositionally biased region" description="Polar residues" evidence="1">
    <location>
        <begin position="214"/>
        <end position="236"/>
    </location>
</feature>
<evidence type="ECO:0000256" key="2">
    <source>
        <dbReference type="SAM" id="Phobius"/>
    </source>
</evidence>
<comment type="caution">
    <text evidence="4">The sequence shown here is derived from an EMBL/GenBank/DDBJ whole genome shotgun (WGS) entry which is preliminary data.</text>
</comment>
<dbReference type="Proteomes" id="UP000017559">
    <property type="component" value="Unassembled WGS sequence"/>
</dbReference>
<name>V2WT99_MONRO</name>
<feature type="signal peptide" evidence="3">
    <location>
        <begin position="1"/>
        <end position="18"/>
    </location>
</feature>
<evidence type="ECO:0000313" key="4">
    <source>
        <dbReference type="EMBL" id="ESK83435.1"/>
    </source>
</evidence>
<dbReference type="EMBL" id="AWSO01001543">
    <property type="protein sequence ID" value="ESK83435.1"/>
    <property type="molecule type" value="Genomic_DNA"/>
</dbReference>
<keyword evidence="2" id="KW-0472">Membrane</keyword>
<organism evidence="4 5">
    <name type="scientific">Moniliophthora roreri (strain MCA 2997)</name>
    <name type="common">Cocoa frosty pod rot fungus</name>
    <name type="synonym">Crinipellis roreri</name>
    <dbReference type="NCBI Taxonomy" id="1381753"/>
    <lineage>
        <taxon>Eukaryota</taxon>
        <taxon>Fungi</taxon>
        <taxon>Dikarya</taxon>
        <taxon>Basidiomycota</taxon>
        <taxon>Agaricomycotina</taxon>
        <taxon>Agaricomycetes</taxon>
        <taxon>Agaricomycetidae</taxon>
        <taxon>Agaricales</taxon>
        <taxon>Marasmiineae</taxon>
        <taxon>Marasmiaceae</taxon>
        <taxon>Moniliophthora</taxon>
    </lineage>
</organism>
<dbReference type="OrthoDB" id="5352000at2759"/>
<feature type="compositionally biased region" description="Polar residues" evidence="1">
    <location>
        <begin position="69"/>
        <end position="88"/>
    </location>
</feature>
<evidence type="ECO:0000313" key="5">
    <source>
        <dbReference type="Proteomes" id="UP000017559"/>
    </source>
</evidence>
<keyword evidence="2" id="KW-1133">Transmembrane helix</keyword>
<reference evidence="4 5" key="1">
    <citation type="journal article" date="2014" name="BMC Genomics">
        <title>Genome and secretome analysis of the hemibiotrophic fungal pathogen, Moniliophthora roreri, which causes frosty pod rot disease of cacao: mechanisms of the biotrophic and necrotrophic phases.</title>
        <authorList>
            <person name="Meinhardt L.W."/>
            <person name="Costa G.G.L."/>
            <person name="Thomazella D.P.T."/>
            <person name="Teixeira P.J.P.L."/>
            <person name="Carazzolle M.F."/>
            <person name="Schuster S.C."/>
            <person name="Carlson J.E."/>
            <person name="Guiltinan M.J."/>
            <person name="Mieczkowski P."/>
            <person name="Farmer A."/>
            <person name="Ramaraj T."/>
            <person name="Crozier J."/>
            <person name="Davis R.E."/>
            <person name="Shao J."/>
            <person name="Melnick R.L."/>
            <person name="Pereira G.A.G."/>
            <person name="Bailey B.A."/>
        </authorList>
    </citation>
    <scope>NUCLEOTIDE SEQUENCE [LARGE SCALE GENOMIC DNA]</scope>
    <source>
        <strain evidence="4 5">MCA 2997</strain>
    </source>
</reference>
<feature type="region of interest" description="Disordered" evidence="1">
    <location>
        <begin position="117"/>
        <end position="136"/>
    </location>
</feature>
<keyword evidence="2" id="KW-0812">Transmembrane</keyword>
<keyword evidence="3" id="KW-0732">Signal</keyword>
<dbReference type="HOGENOM" id="CLU_1086213_0_0_1"/>
<gene>
    <name evidence="4" type="ORF">Moror_15589</name>
</gene>
<evidence type="ECO:0000256" key="3">
    <source>
        <dbReference type="SAM" id="SignalP"/>
    </source>
</evidence>
<proteinExistence type="predicted"/>
<accession>V2WT99</accession>
<dbReference type="KEGG" id="mrr:Moror_15589"/>
<feature type="compositionally biased region" description="Gly residues" evidence="1">
    <location>
        <begin position="22"/>
        <end position="39"/>
    </location>
</feature>
<feature type="region of interest" description="Disordered" evidence="1">
    <location>
        <begin position="214"/>
        <end position="256"/>
    </location>
</feature>
<evidence type="ECO:0000256" key="1">
    <source>
        <dbReference type="SAM" id="MobiDB-lite"/>
    </source>
</evidence>
<feature type="region of interest" description="Disordered" evidence="1">
    <location>
        <begin position="22"/>
        <end position="50"/>
    </location>
</feature>
<keyword evidence="5" id="KW-1185">Reference proteome</keyword>